<accession>A0A0C2ZNL4</accession>
<dbReference type="InterPro" id="IPR057402">
    <property type="entry name" value="AIM3_BBC1_C"/>
</dbReference>
<feature type="compositionally biased region" description="Low complexity" evidence="1">
    <location>
        <begin position="145"/>
        <end position="161"/>
    </location>
</feature>
<feature type="compositionally biased region" description="Pro residues" evidence="1">
    <location>
        <begin position="905"/>
        <end position="916"/>
    </location>
</feature>
<feature type="compositionally biased region" description="Basic and acidic residues" evidence="1">
    <location>
        <begin position="584"/>
        <end position="599"/>
    </location>
</feature>
<feature type="compositionally biased region" description="Low complexity" evidence="1">
    <location>
        <begin position="173"/>
        <end position="182"/>
    </location>
</feature>
<dbReference type="OrthoDB" id="207120at2759"/>
<feature type="compositionally biased region" description="Pro residues" evidence="1">
    <location>
        <begin position="722"/>
        <end position="731"/>
    </location>
</feature>
<sequence>MSDQSPPPTKPKPGSLRDRIAAFENKGVATPGPTPGAPVPRPKPGNFQWKPRPPSPSTSPDLSSKTTGGGGSCGGAGMSASDAKESISRGGTLKERMAALQGKGAFGDPSPALSVPPKPVIEKPKWKPPPRVASPPAIDDGVAGRAASRSPSPRRTASPSSDVLSRANEGEADAAATEGDQGITEPEEEERQRRAAIAARMARLGGARIGMAPPVIAPKPVMRKASVPVPASSPPPAPEPEQEKSWTGEQETLQLSQVADEPSRRGSLGAASIKDEIAAEPEPSLEPKDSDQASIVSASSSRAPTSMPVPAGPRRAAPPRRKTYKSPPSGPLPEPPAPVPAPAQVDSEMTDVAPPSSDVAGPETPEFLPSEEPTVSAPDEMLVSGDIHTEISKSVDVLDDAHVTPEQQVEFDEGTVLVEQPTELIDEQENMEEEPDPLQKKGEVSIEGSSMYETAEDEHHGAVLDTEPEQDEQELQPESEPESEEDEATRRKRVADKLITIGAFNPLDPSFPVSPPYVEEPVDVDTEQVAENMPAIITVPPTVEETEDQHAHSTPEVDVEETKVELEDGEQEEYEHETVQPTPVERDDGHEPELERAHEPALSTEAEVTRRVLYHNTGVDDDGELERTVSPPLDADAVDSPSQYIHQENTSDILVKRTSVCSRKGDTEPPSVLATKGEAGVEKKAGMYMGTNAGAALQAADDGNEDVTPTSQDDNDIALPHPTRPILPPPVVVGSNPASLSSPPPKTALQTLKDDDDERAASPDIPPRPIPPPPMRSVSHGAEGDARGHARRFTLPPPRRTSLGVAEPSVGSPVSATPSVQISPPRPTRRPTSPPILTALPILQEPGQMGGDEDAKPSALEEKQSGVQEPEDDESARRRTIAERMARLGGIRFDAPPSMHHLARPPMPPVPPPTSIPPDDAETETGHKDDEDEAARKERIAAKLAGMGGTRFGMLPHSVPVGMAPASARRLVSKQEDSESEDVALPVPAPASQRGPPSRKLPPPTESEPVQPDLEGSRVLSDDGVKVEAEESEIEEVHYSDADVRSEEEAPPLPPPRRPVATSKPLDALPTPPPRSPPGRPPVPALPGSFLARRASGTAGSVNSRNSSADYSSTAETPVASSRARTSQEGIPFDSGLRPQSEYVMVEVDEPEENPAPARRSTRVPPPSIPLPPPPPPSAIDPPEDLASSAQWELPSIPQGAEFIADSDVASSGWSDDSTAVHFAPPPPPLQAPVLSNILSISPSTQATPAPSRRSTSSIQQEQVLSAEDLMTVWGKVGAQVAQAASDLFEKSKRTLVGDGSYAGFVRAVLAQVPGALRSPDPEEWGYVVYGQTGTTVQRRVVEIMPGDVIAFWDAKLKGHKALHAYSQTAGAGESGALVGVVSECEPKKMKVKVWQANQHVGQQVSLFRRLARKANGGLTPRATQTVENVSYRLEDLKSGRVKIYRILEKAM</sequence>
<feature type="compositionally biased region" description="Gly residues" evidence="1">
    <location>
        <begin position="67"/>
        <end position="77"/>
    </location>
</feature>
<gene>
    <name evidence="3" type="ORF">SCLCIDRAFT_392745</name>
</gene>
<dbReference type="EMBL" id="KN822160">
    <property type="protein sequence ID" value="KIM54192.1"/>
    <property type="molecule type" value="Genomic_DNA"/>
</dbReference>
<feature type="compositionally biased region" description="Pro residues" evidence="1">
    <location>
        <begin position="1070"/>
        <end position="1085"/>
    </location>
</feature>
<dbReference type="Proteomes" id="UP000053989">
    <property type="component" value="Unassembled WGS sequence"/>
</dbReference>
<dbReference type="Pfam" id="PF25459">
    <property type="entry name" value="AIM3_BBC1_C"/>
    <property type="match status" value="1"/>
</dbReference>
<feature type="compositionally biased region" description="Basic and acidic residues" evidence="1">
    <location>
        <begin position="924"/>
        <end position="941"/>
    </location>
</feature>
<feature type="compositionally biased region" description="Polar residues" evidence="1">
    <location>
        <begin position="812"/>
        <end position="822"/>
    </location>
</feature>
<feature type="region of interest" description="Disordered" evidence="1">
    <location>
        <begin position="541"/>
        <end position="639"/>
    </location>
</feature>
<feature type="compositionally biased region" description="Pro residues" evidence="1">
    <location>
        <begin position="32"/>
        <end position="43"/>
    </location>
</feature>
<proteinExistence type="predicted"/>
<feature type="compositionally biased region" description="Basic and acidic residues" evidence="1">
    <location>
        <begin position="853"/>
        <end position="864"/>
    </location>
</feature>
<feature type="region of interest" description="Disordered" evidence="1">
    <location>
        <begin position="224"/>
        <end position="377"/>
    </location>
</feature>
<feature type="region of interest" description="Disordered" evidence="1">
    <location>
        <begin position="1242"/>
        <end position="1261"/>
    </location>
</feature>
<feature type="compositionally biased region" description="Basic and acidic residues" evidence="1">
    <location>
        <begin position="548"/>
        <end position="566"/>
    </location>
</feature>
<feature type="compositionally biased region" description="Basic and acidic residues" evidence="1">
    <location>
        <begin position="875"/>
        <end position="886"/>
    </location>
</feature>
<reference evidence="4" key="2">
    <citation type="submission" date="2015-01" db="EMBL/GenBank/DDBJ databases">
        <title>Evolutionary Origins and Diversification of the Mycorrhizal Mutualists.</title>
        <authorList>
            <consortium name="DOE Joint Genome Institute"/>
            <consortium name="Mycorrhizal Genomics Consortium"/>
            <person name="Kohler A."/>
            <person name="Kuo A."/>
            <person name="Nagy L.G."/>
            <person name="Floudas D."/>
            <person name="Copeland A."/>
            <person name="Barry K.W."/>
            <person name="Cichocki N."/>
            <person name="Veneault-Fourrey C."/>
            <person name="LaButti K."/>
            <person name="Lindquist E.A."/>
            <person name="Lipzen A."/>
            <person name="Lundell T."/>
            <person name="Morin E."/>
            <person name="Murat C."/>
            <person name="Riley R."/>
            <person name="Ohm R."/>
            <person name="Sun H."/>
            <person name="Tunlid A."/>
            <person name="Henrissat B."/>
            <person name="Grigoriev I.V."/>
            <person name="Hibbett D.S."/>
            <person name="Martin F."/>
        </authorList>
    </citation>
    <scope>NUCLEOTIDE SEQUENCE [LARGE SCALE GENOMIC DNA]</scope>
    <source>
        <strain evidence="4">Foug A</strain>
    </source>
</reference>
<feature type="compositionally biased region" description="Basic and acidic residues" evidence="1">
    <location>
        <begin position="82"/>
        <end position="97"/>
    </location>
</feature>
<organism evidence="3 4">
    <name type="scientific">Scleroderma citrinum Foug A</name>
    <dbReference type="NCBI Taxonomy" id="1036808"/>
    <lineage>
        <taxon>Eukaryota</taxon>
        <taxon>Fungi</taxon>
        <taxon>Dikarya</taxon>
        <taxon>Basidiomycota</taxon>
        <taxon>Agaricomycotina</taxon>
        <taxon>Agaricomycetes</taxon>
        <taxon>Agaricomycetidae</taxon>
        <taxon>Boletales</taxon>
        <taxon>Sclerodermatineae</taxon>
        <taxon>Sclerodermataceae</taxon>
        <taxon>Scleroderma</taxon>
    </lineage>
</organism>
<feature type="compositionally biased region" description="Pro residues" evidence="1">
    <location>
        <begin position="1164"/>
        <end position="1180"/>
    </location>
</feature>
<feature type="region of interest" description="Disordered" evidence="1">
    <location>
        <begin position="405"/>
        <end position="494"/>
    </location>
</feature>
<dbReference type="HOGENOM" id="CLU_244691_0_0_1"/>
<reference evidence="3 4" key="1">
    <citation type="submission" date="2014-04" db="EMBL/GenBank/DDBJ databases">
        <authorList>
            <consortium name="DOE Joint Genome Institute"/>
            <person name="Kuo A."/>
            <person name="Kohler A."/>
            <person name="Nagy L.G."/>
            <person name="Floudas D."/>
            <person name="Copeland A."/>
            <person name="Barry K.W."/>
            <person name="Cichocki N."/>
            <person name="Veneault-Fourrey C."/>
            <person name="LaButti K."/>
            <person name="Lindquist E.A."/>
            <person name="Lipzen A."/>
            <person name="Lundell T."/>
            <person name="Morin E."/>
            <person name="Murat C."/>
            <person name="Sun H."/>
            <person name="Tunlid A."/>
            <person name="Henrissat B."/>
            <person name="Grigoriev I.V."/>
            <person name="Hibbett D.S."/>
            <person name="Martin F."/>
            <person name="Nordberg H.P."/>
            <person name="Cantor M.N."/>
            <person name="Hua S.X."/>
        </authorList>
    </citation>
    <scope>NUCLEOTIDE SEQUENCE [LARGE SCALE GENOMIC DNA]</scope>
    <source>
        <strain evidence="3 4">Foug A</strain>
    </source>
</reference>
<feature type="compositionally biased region" description="Acidic residues" evidence="1">
    <location>
        <begin position="466"/>
        <end position="487"/>
    </location>
</feature>
<feature type="region of interest" description="Disordered" evidence="1">
    <location>
        <begin position="696"/>
        <end position="1190"/>
    </location>
</feature>
<keyword evidence="4" id="KW-1185">Reference proteome</keyword>
<feature type="compositionally biased region" description="Polar residues" evidence="1">
    <location>
        <begin position="1098"/>
        <end position="1129"/>
    </location>
</feature>
<feature type="domain" description="BBC1/AIM3 cysteine proteinase-fold" evidence="2">
    <location>
        <begin position="1260"/>
        <end position="1450"/>
    </location>
</feature>
<feature type="compositionally biased region" description="Low complexity" evidence="1">
    <location>
        <begin position="292"/>
        <end position="306"/>
    </location>
</feature>
<feature type="compositionally biased region" description="Pro residues" evidence="1">
    <location>
        <begin position="1"/>
        <end position="11"/>
    </location>
</feature>
<feature type="compositionally biased region" description="Polar residues" evidence="1">
    <location>
        <begin position="1209"/>
        <end position="1218"/>
    </location>
</feature>
<evidence type="ECO:0000259" key="2">
    <source>
        <dbReference type="Pfam" id="PF25459"/>
    </source>
</evidence>
<feature type="region of interest" description="Disordered" evidence="1">
    <location>
        <begin position="1"/>
        <end position="194"/>
    </location>
</feature>
<feature type="compositionally biased region" description="Pro residues" evidence="1">
    <location>
        <begin position="328"/>
        <end position="341"/>
    </location>
</feature>
<evidence type="ECO:0000313" key="4">
    <source>
        <dbReference type="Proteomes" id="UP000053989"/>
    </source>
</evidence>
<feature type="compositionally biased region" description="Acidic residues" evidence="1">
    <location>
        <begin position="424"/>
        <end position="436"/>
    </location>
</feature>
<feature type="region of interest" description="Disordered" evidence="1">
    <location>
        <begin position="1208"/>
        <end position="1229"/>
    </location>
</feature>
<name>A0A0C2ZNL4_9AGAM</name>
<evidence type="ECO:0000313" key="3">
    <source>
        <dbReference type="EMBL" id="KIM54192.1"/>
    </source>
</evidence>
<protein>
    <recommendedName>
        <fullName evidence="2">BBC1/AIM3 cysteine proteinase-fold domain-containing protein</fullName>
    </recommendedName>
</protein>
<evidence type="ECO:0000256" key="1">
    <source>
        <dbReference type="SAM" id="MobiDB-lite"/>
    </source>
</evidence>
<dbReference type="InParanoid" id="A0A0C2ZNL4"/>
<feature type="compositionally biased region" description="Basic and acidic residues" evidence="1">
    <location>
        <begin position="1020"/>
        <end position="1048"/>
    </location>
</feature>
<dbReference type="STRING" id="1036808.A0A0C2ZNL4"/>
<feature type="compositionally biased region" description="Polar residues" evidence="1">
    <location>
        <begin position="247"/>
        <end position="257"/>
    </location>
</feature>
<feature type="compositionally biased region" description="Pro residues" evidence="1">
    <location>
        <begin position="764"/>
        <end position="775"/>
    </location>
</feature>